<name>A0A8H4IXR9_9PEZI</name>
<protein>
    <recommendedName>
        <fullName evidence="2">Nephrocystin 3-like N-terminal domain-containing protein</fullName>
    </recommendedName>
</protein>
<dbReference type="InterPro" id="IPR056884">
    <property type="entry name" value="NPHP3-like_N"/>
</dbReference>
<organism evidence="3 4">
    <name type="scientific">Botryosphaeria dothidea</name>
    <dbReference type="NCBI Taxonomy" id="55169"/>
    <lineage>
        <taxon>Eukaryota</taxon>
        <taxon>Fungi</taxon>
        <taxon>Dikarya</taxon>
        <taxon>Ascomycota</taxon>
        <taxon>Pezizomycotina</taxon>
        <taxon>Dothideomycetes</taxon>
        <taxon>Dothideomycetes incertae sedis</taxon>
        <taxon>Botryosphaeriales</taxon>
        <taxon>Botryosphaeriaceae</taxon>
        <taxon>Botryosphaeria</taxon>
    </lineage>
</organism>
<evidence type="ECO:0000256" key="1">
    <source>
        <dbReference type="ARBA" id="ARBA00022737"/>
    </source>
</evidence>
<accession>A0A8H4IXR9</accession>
<dbReference type="Pfam" id="PF24883">
    <property type="entry name" value="NPHP3_N"/>
    <property type="match status" value="1"/>
</dbReference>
<dbReference type="PANTHER" id="PTHR40619:SF3">
    <property type="entry name" value="FUNGAL STAND N-TERMINAL GOODBYE DOMAIN-CONTAINING PROTEIN"/>
    <property type="match status" value="1"/>
</dbReference>
<proteinExistence type="predicted"/>
<sequence length="670" mass="75877">MSNASQEVVVNARPRRSLRDVVFEFMRLRVHGSTHPALDTRQEVEAIVQKRFGELGVSINSNVTNIRHVPLTESQLESLYSGCVEAQTRLQETIEKSSLKEKLGFDTTANHSWREVENLLDAASDALEDAKEEYVVGKTEGRFGRIREGFRKFGINAKNAKFFIALIPSQDHYLSSLTGGLKLVCAAAERIGAVRQTILDALEDIPCVLNEKCRLMGMLDKTYMTEDLHRSNSALSVAVLQAVEAMIQWFEVAPASQWFSFSRGLDTRVDKLTEKIGKGLLKPATYEQTITEKIELIRKKSERFKTQADISFKCLALRNEEQFKGLFSLLSAEGLQRGKFMERRFDYIEDNQAEQSAKIAEQSAKIDALTQVSVMLLSEVQGYKRQGRETDAKTPARIRKIQNVPKVEDLLRMYHFNPHLIAEDCENLLNLRNSMDEDDQDRAVSLLQDPDFNDWLRSPDSSALLVHGNGTHSPQSHTSFVSAKLFETLYTKTELWNWTTEMVPLAFFCGEHTDEAFGLDSTPFGLTLSLVLQLIDLENNRRHEINPSLLSELMDHLTDITTTLDLFAQLVMEISQDAVLFIILDAISFYEDSARSTDLAMVIVRINELVQQRKGPTIKLLVTSPAATDFVWQAFDGPPKKEGKRMIQMKRRCSSQGGFRALGWEGLMEY</sequence>
<dbReference type="PANTHER" id="PTHR40619">
    <property type="entry name" value="FUNGAL STAND N-TERMINAL GOODBYE DOMAIN-CONTAINING PROTEIN"/>
    <property type="match status" value="1"/>
</dbReference>
<gene>
    <name evidence="3" type="ORF">GTA08_BOTSDO03282</name>
</gene>
<dbReference type="Proteomes" id="UP000572817">
    <property type="component" value="Unassembled WGS sequence"/>
</dbReference>
<dbReference type="OrthoDB" id="5419927at2759"/>
<comment type="caution">
    <text evidence="3">The sequence shown here is derived from an EMBL/GenBank/DDBJ whole genome shotgun (WGS) entry which is preliminary data.</text>
</comment>
<keyword evidence="1" id="KW-0677">Repeat</keyword>
<evidence type="ECO:0000259" key="2">
    <source>
        <dbReference type="Pfam" id="PF24883"/>
    </source>
</evidence>
<keyword evidence="4" id="KW-1185">Reference proteome</keyword>
<reference evidence="3" key="1">
    <citation type="submission" date="2020-04" db="EMBL/GenBank/DDBJ databases">
        <title>Genome Assembly and Annotation of Botryosphaeria dothidea sdau 11-99, a Latent Pathogen of Apple Fruit Ring Rot in China.</title>
        <authorList>
            <person name="Yu C."/>
            <person name="Diao Y."/>
            <person name="Lu Q."/>
            <person name="Zhao J."/>
            <person name="Cui S."/>
            <person name="Peng C."/>
            <person name="He B."/>
            <person name="Liu H."/>
        </authorList>
    </citation>
    <scope>NUCLEOTIDE SEQUENCE [LARGE SCALE GENOMIC DNA]</scope>
    <source>
        <strain evidence="3">Sdau11-99</strain>
    </source>
</reference>
<evidence type="ECO:0000313" key="4">
    <source>
        <dbReference type="Proteomes" id="UP000572817"/>
    </source>
</evidence>
<feature type="domain" description="Nephrocystin 3-like N-terminal" evidence="2">
    <location>
        <begin position="446"/>
        <end position="624"/>
    </location>
</feature>
<evidence type="ECO:0000313" key="3">
    <source>
        <dbReference type="EMBL" id="KAF4309390.1"/>
    </source>
</evidence>
<dbReference type="EMBL" id="WWBZ02000016">
    <property type="protein sequence ID" value="KAF4309390.1"/>
    <property type="molecule type" value="Genomic_DNA"/>
</dbReference>
<dbReference type="AlphaFoldDB" id="A0A8H4IXR9"/>